<evidence type="ECO:0000256" key="5">
    <source>
        <dbReference type="ARBA" id="ARBA00022845"/>
    </source>
</evidence>
<evidence type="ECO:0000256" key="8">
    <source>
        <dbReference type="ARBA" id="ARBA00022980"/>
    </source>
</evidence>
<keyword evidence="13" id="KW-1185">Reference proteome</keyword>
<evidence type="ECO:0000313" key="14">
    <source>
        <dbReference type="RefSeq" id="XP_026301084.1"/>
    </source>
</evidence>
<keyword evidence="3" id="KW-0699">rRNA-binding</keyword>
<keyword evidence="8" id="KW-0689">Ribosomal protein</keyword>
<name>A0A7M7MU64_APIME</name>
<dbReference type="GO" id="GO:0019843">
    <property type="term" value="F:rRNA binding"/>
    <property type="evidence" value="ECO:0007669"/>
    <property type="project" value="UniProtKB-KW"/>
</dbReference>
<dbReference type="InterPro" id="IPR037387">
    <property type="entry name" value="PTCD3"/>
</dbReference>
<proteinExistence type="inferred from homology"/>
<comment type="similarity">
    <text evidence="2">Belongs to the mitochondrion-specific ribosomal protein mS39 family.</text>
</comment>
<dbReference type="AlphaFoldDB" id="A0A7M7MU64"/>
<evidence type="ECO:0000256" key="4">
    <source>
        <dbReference type="ARBA" id="ARBA00022737"/>
    </source>
</evidence>
<keyword evidence="7" id="KW-0809">Transit peptide</keyword>
<dbReference type="PANTHER" id="PTHR16276">
    <property type="entry name" value="PENTATRICOPEPTIDE REPEAT DOMAIN-CONTAINING PROTEIN 3"/>
    <property type="match status" value="1"/>
</dbReference>
<evidence type="ECO:0000256" key="2">
    <source>
        <dbReference type="ARBA" id="ARBA00008551"/>
    </source>
</evidence>
<dbReference type="GO" id="GO:0006417">
    <property type="term" value="P:regulation of translation"/>
    <property type="evidence" value="ECO:0007669"/>
    <property type="project" value="UniProtKB-KW"/>
</dbReference>
<dbReference type="Pfam" id="PF22330">
    <property type="entry name" value="Rib_mS39_PPR"/>
    <property type="match status" value="1"/>
</dbReference>
<gene>
    <name evidence="14" type="primary">LOC113218580</name>
</gene>
<dbReference type="InterPro" id="IPR002885">
    <property type="entry name" value="PPR_rpt"/>
</dbReference>
<dbReference type="KEGG" id="ame:113218580"/>
<dbReference type="GeneID" id="113218580"/>
<protein>
    <recommendedName>
        <fullName evidence="11">Small ribosomal subunit protein mS39</fullName>
    </recommendedName>
</protein>
<comment type="subcellular location">
    <subcellularLocation>
        <location evidence="1">Mitochondrion</location>
    </subcellularLocation>
</comment>
<dbReference type="InterPro" id="IPR055063">
    <property type="entry name" value="Rib_mS39_PPR"/>
</dbReference>
<accession>A0A8B8HE67</accession>
<dbReference type="Pfam" id="PF13812">
    <property type="entry name" value="PPR_3"/>
    <property type="match status" value="1"/>
</dbReference>
<dbReference type="OMA" id="FMHQEAQ"/>
<evidence type="ECO:0000256" key="9">
    <source>
        <dbReference type="ARBA" id="ARBA00023128"/>
    </source>
</evidence>
<keyword evidence="4" id="KW-0677">Repeat</keyword>
<evidence type="ECO:0000256" key="7">
    <source>
        <dbReference type="ARBA" id="ARBA00022946"/>
    </source>
</evidence>
<dbReference type="OrthoDB" id="185373at2759"/>
<accession>A0A7M7MU64</accession>
<dbReference type="GO" id="GO:0032543">
    <property type="term" value="P:mitochondrial translation"/>
    <property type="evidence" value="ECO:0007669"/>
    <property type="project" value="InterPro"/>
</dbReference>
<dbReference type="GO" id="GO:0043024">
    <property type="term" value="F:ribosomal small subunit binding"/>
    <property type="evidence" value="ECO:0007669"/>
    <property type="project" value="InterPro"/>
</dbReference>
<dbReference type="EnsemblMetazoa" id="XM_026445299">
    <property type="protein sequence ID" value="XP_026301084"/>
    <property type="gene ID" value="LOC113218580"/>
</dbReference>
<dbReference type="InterPro" id="IPR011990">
    <property type="entry name" value="TPR-like_helical_dom_sf"/>
</dbReference>
<evidence type="ECO:0000256" key="1">
    <source>
        <dbReference type="ARBA" id="ARBA00004173"/>
    </source>
</evidence>
<evidence type="ECO:0000256" key="11">
    <source>
        <dbReference type="ARBA" id="ARBA00035134"/>
    </source>
</evidence>
<dbReference type="GO" id="GO:0005739">
    <property type="term" value="C:mitochondrion"/>
    <property type="evidence" value="ECO:0007669"/>
    <property type="project" value="UniProtKB-SubCell"/>
</dbReference>
<organism evidence="12">
    <name type="scientific">Apis mellifera</name>
    <name type="common">Honeybee</name>
    <dbReference type="NCBI Taxonomy" id="7460"/>
    <lineage>
        <taxon>Eukaryota</taxon>
        <taxon>Metazoa</taxon>
        <taxon>Ecdysozoa</taxon>
        <taxon>Arthropoda</taxon>
        <taxon>Hexapoda</taxon>
        <taxon>Insecta</taxon>
        <taxon>Pterygota</taxon>
        <taxon>Neoptera</taxon>
        <taxon>Endopterygota</taxon>
        <taxon>Hymenoptera</taxon>
        <taxon>Apocrita</taxon>
        <taxon>Aculeata</taxon>
        <taxon>Apoidea</taxon>
        <taxon>Anthophila</taxon>
        <taxon>Apidae</taxon>
        <taxon>Apis</taxon>
    </lineage>
</organism>
<evidence type="ECO:0000256" key="3">
    <source>
        <dbReference type="ARBA" id="ARBA00022730"/>
    </source>
</evidence>
<evidence type="ECO:0000313" key="13">
    <source>
        <dbReference type="Proteomes" id="UP000005203"/>
    </source>
</evidence>
<dbReference type="PANTHER" id="PTHR16276:SF1">
    <property type="entry name" value="SMALL RIBOSOMAL SUBUNIT PROTEIN MS39"/>
    <property type="match status" value="1"/>
</dbReference>
<evidence type="ECO:0000256" key="10">
    <source>
        <dbReference type="ARBA" id="ARBA00023274"/>
    </source>
</evidence>
<dbReference type="Proteomes" id="UP000005203">
    <property type="component" value="Linkage group LG15"/>
</dbReference>
<dbReference type="RefSeq" id="XP_026301084.1">
    <property type="nucleotide sequence ID" value="XM_026445299.1"/>
</dbReference>
<dbReference type="NCBIfam" id="TIGR00756">
    <property type="entry name" value="PPR"/>
    <property type="match status" value="1"/>
</dbReference>
<evidence type="ECO:0000256" key="6">
    <source>
        <dbReference type="ARBA" id="ARBA00022884"/>
    </source>
</evidence>
<dbReference type="Gene3D" id="1.25.40.10">
    <property type="entry name" value="Tetratricopeptide repeat domain"/>
    <property type="match status" value="1"/>
</dbReference>
<sequence>MNHFKCILDRTSQCELRRLQSSLSISNSKIQIPARIKRNSTDILHALESTLPKDSNMHIIKNFMYHDDPYLLPIKKLDYRRFALSYESGRKAAMWIHREHGDLFPKHLSNPEIKAFKPFPKYTDKNQVSEEILLNVISQCKVSDALHIYNLLDTNVSNGTKQALLELLCFYNCKEYVIKNLIFEQWFTSSKKNYVWQYENEIKELFNFLKTQDNSTAAAAYNIMICGLTKYFKVNDAWKLYQECKKKDIPFNLTTWNYVIRLFSKVFNKKKLNEEYIFEFLILMNKNKVKPNIQTLNAILKMVIELKTENVKDIIKHLLLEFKNMNIKFSLGTYYYIIKGFTSYDTSNSQDIFIQILRTLKNKTFTIQDPMDNNFFKFSMYLASQYNNKEAGNLIHELLLTGDNYKFISTVVMESDYFNSYLLLLLSTSSIKEFFEVYEKIVPNIYVPTKQLLINIINELKSCDLYILKYLPRLWSDINTYIQMDLSIKLIIIHLMKKTISSTNSSCLRTTFINAALDCWNEIKNQIIRGKTNKTIETNMITDISILLLHGDFVKESIEVLTFINKSDLCISVMTERQVNELIDLYISKQCMKGCLLIVDYLVNLGFSNQVDAIIRKLQNLPKFTNADRKKLINLVGKQVLHILNEKQLN</sequence>
<keyword evidence="10" id="KW-0687">Ribonucleoprotein</keyword>
<keyword evidence="9" id="KW-0496">Mitochondrion</keyword>
<dbReference type="GO" id="GO:0005840">
    <property type="term" value="C:ribosome"/>
    <property type="evidence" value="ECO:0007669"/>
    <property type="project" value="UniProtKB-KW"/>
</dbReference>
<dbReference type="GO" id="GO:1990904">
    <property type="term" value="C:ribonucleoprotein complex"/>
    <property type="evidence" value="ECO:0007669"/>
    <property type="project" value="UniProtKB-KW"/>
</dbReference>
<reference evidence="12" key="1">
    <citation type="submission" date="2021-01" db="UniProtKB">
        <authorList>
            <consortium name="EnsemblMetazoa"/>
        </authorList>
    </citation>
    <scope>IDENTIFICATION</scope>
    <source>
        <strain evidence="12">DH4</strain>
    </source>
</reference>
<keyword evidence="5" id="KW-0810">Translation regulation</keyword>
<reference evidence="14" key="2">
    <citation type="submission" date="2025-04" db="UniProtKB">
        <authorList>
            <consortium name="RefSeq"/>
        </authorList>
    </citation>
    <scope>IDENTIFICATION</scope>
    <source>
        <strain evidence="14">DH4</strain>
        <tissue evidence="14">Whole body</tissue>
    </source>
</reference>
<keyword evidence="6" id="KW-0694">RNA-binding</keyword>
<evidence type="ECO:0000313" key="12">
    <source>
        <dbReference type="EnsemblMetazoa" id="XP_026301084"/>
    </source>
</evidence>